<sequence length="76" mass="8403">MDASAHIRERMEVVGSDGKHVGTVDHMEGQRVKLTKSDPAAGGKHHYLGLEQVDHVEQDKVCLNIPGDQAMQVWQT</sequence>
<dbReference type="RefSeq" id="WP_154740734.1">
    <property type="nucleotide sequence ID" value="NZ_WMBQ01000002.1"/>
</dbReference>
<dbReference type="Proteomes" id="UP000440694">
    <property type="component" value="Unassembled WGS sequence"/>
</dbReference>
<comment type="caution">
    <text evidence="1">The sequence shown here is derived from an EMBL/GenBank/DDBJ whole genome shotgun (WGS) entry which is preliminary data.</text>
</comment>
<evidence type="ECO:0000313" key="1">
    <source>
        <dbReference type="EMBL" id="MTD96297.1"/>
    </source>
</evidence>
<gene>
    <name evidence="1" type="ORF">GIW81_18305</name>
</gene>
<dbReference type="Pfam" id="PF09939">
    <property type="entry name" value="DUF2171"/>
    <property type="match status" value="1"/>
</dbReference>
<protein>
    <submittedName>
        <fullName evidence="1">DUF2171 domain-containing protein</fullName>
    </submittedName>
</protein>
<evidence type="ECO:0000313" key="2">
    <source>
        <dbReference type="Proteomes" id="UP000440694"/>
    </source>
</evidence>
<proteinExistence type="predicted"/>
<accession>A0A6I3KRM6</accession>
<dbReference type="InterPro" id="IPR018684">
    <property type="entry name" value="DUF2171"/>
</dbReference>
<organism evidence="1 2">
    <name type="scientific">Hyphomicrobium album</name>
    <dbReference type="NCBI Taxonomy" id="2665159"/>
    <lineage>
        <taxon>Bacteria</taxon>
        <taxon>Pseudomonadati</taxon>
        <taxon>Pseudomonadota</taxon>
        <taxon>Alphaproteobacteria</taxon>
        <taxon>Hyphomicrobiales</taxon>
        <taxon>Hyphomicrobiaceae</taxon>
        <taxon>Hyphomicrobium</taxon>
    </lineage>
</organism>
<name>A0A6I3KRM6_9HYPH</name>
<dbReference type="EMBL" id="WMBQ01000002">
    <property type="protein sequence ID" value="MTD96297.1"/>
    <property type="molecule type" value="Genomic_DNA"/>
</dbReference>
<reference evidence="1 2" key="1">
    <citation type="submission" date="2019-11" db="EMBL/GenBank/DDBJ databases">
        <title>Identification of a novel strain.</title>
        <authorList>
            <person name="Xu Q."/>
            <person name="Wang G."/>
        </authorList>
    </citation>
    <scope>NUCLEOTIDE SEQUENCE [LARGE SCALE GENOMIC DNA]</scope>
    <source>
        <strain evidence="2">xq</strain>
    </source>
</reference>
<keyword evidence="2" id="KW-1185">Reference proteome</keyword>
<dbReference type="AlphaFoldDB" id="A0A6I3KRM6"/>